<sequence length="266" mass="27153">MGAAPGDPTAADASPTAAASPAAPPAAPATTDPAGDPTLRVPSRIERLVSDRMVQSRTEIPEFTVSVEIDMAAALALRGDLKAVGAPGGGGRTPSVNDLFVKACALALVDHPRIRSAWTDDGVLQHERIDVGVAVATDDGGLVVPVVRGADRTGLAVLAATTRELTGRARKGRITPAEMSGATFSISNLGAMGVSHFTAIIGPGQGAILAVGATLDRFVPVAGEPVLRPICTVTLSSDHRVIYGAHAAAFLERLRSILEHPGALAF</sequence>
<dbReference type="EMBL" id="CAFBMK010000033">
    <property type="protein sequence ID" value="CAB4905200.1"/>
    <property type="molecule type" value="Genomic_DNA"/>
</dbReference>
<protein>
    <submittedName>
        <fullName evidence="3">Unannotated protein</fullName>
    </submittedName>
</protein>
<feature type="domain" description="2-oxoacid dehydrogenase acyltransferase catalytic" evidence="2">
    <location>
        <begin position="43"/>
        <end position="264"/>
    </location>
</feature>
<dbReference type="GO" id="GO:0006086">
    <property type="term" value="P:pyruvate decarboxylation to acetyl-CoA"/>
    <property type="evidence" value="ECO:0007669"/>
    <property type="project" value="InterPro"/>
</dbReference>
<dbReference type="SUPFAM" id="SSF52777">
    <property type="entry name" value="CoA-dependent acyltransferases"/>
    <property type="match status" value="1"/>
</dbReference>
<proteinExistence type="predicted"/>
<dbReference type="InterPro" id="IPR001078">
    <property type="entry name" value="2-oxoacid_DH_actylTfrase"/>
</dbReference>
<feature type="compositionally biased region" description="Low complexity" evidence="1">
    <location>
        <begin position="28"/>
        <end position="38"/>
    </location>
</feature>
<dbReference type="AlphaFoldDB" id="A0A6J7GLD6"/>
<dbReference type="Pfam" id="PF00198">
    <property type="entry name" value="2-oxoacid_dh"/>
    <property type="match status" value="1"/>
</dbReference>
<dbReference type="InterPro" id="IPR023213">
    <property type="entry name" value="CAT-like_dom_sf"/>
</dbReference>
<dbReference type="PANTHER" id="PTHR23151:SF90">
    <property type="entry name" value="DIHYDROLIPOYLLYSINE-RESIDUE ACETYLTRANSFERASE COMPONENT OF PYRUVATE DEHYDROGENASE COMPLEX, MITOCHONDRIAL-RELATED"/>
    <property type="match status" value="1"/>
</dbReference>
<reference evidence="3" key="1">
    <citation type="submission" date="2020-05" db="EMBL/GenBank/DDBJ databases">
        <authorList>
            <person name="Chiriac C."/>
            <person name="Salcher M."/>
            <person name="Ghai R."/>
            <person name="Kavagutti S V."/>
        </authorList>
    </citation>
    <scope>NUCLEOTIDE SEQUENCE</scope>
</reference>
<name>A0A6J7GLD6_9ZZZZ</name>
<accession>A0A6J7GLD6</accession>
<dbReference type="Gene3D" id="3.30.559.10">
    <property type="entry name" value="Chloramphenicol acetyltransferase-like domain"/>
    <property type="match status" value="1"/>
</dbReference>
<dbReference type="GO" id="GO:0045254">
    <property type="term" value="C:pyruvate dehydrogenase complex"/>
    <property type="evidence" value="ECO:0007669"/>
    <property type="project" value="InterPro"/>
</dbReference>
<feature type="region of interest" description="Disordered" evidence="1">
    <location>
        <begin position="1"/>
        <end position="40"/>
    </location>
</feature>
<evidence type="ECO:0000313" key="3">
    <source>
        <dbReference type="EMBL" id="CAB4905200.1"/>
    </source>
</evidence>
<gene>
    <name evidence="3" type="ORF">UFOPK3564_00831</name>
</gene>
<evidence type="ECO:0000256" key="1">
    <source>
        <dbReference type="SAM" id="MobiDB-lite"/>
    </source>
</evidence>
<feature type="compositionally biased region" description="Low complexity" evidence="1">
    <location>
        <begin position="1"/>
        <end position="21"/>
    </location>
</feature>
<dbReference type="PANTHER" id="PTHR23151">
    <property type="entry name" value="DIHYDROLIPOAMIDE ACETYL/SUCCINYL-TRANSFERASE-RELATED"/>
    <property type="match status" value="1"/>
</dbReference>
<dbReference type="GO" id="GO:0016746">
    <property type="term" value="F:acyltransferase activity"/>
    <property type="evidence" value="ECO:0007669"/>
    <property type="project" value="InterPro"/>
</dbReference>
<organism evidence="3">
    <name type="scientific">freshwater metagenome</name>
    <dbReference type="NCBI Taxonomy" id="449393"/>
    <lineage>
        <taxon>unclassified sequences</taxon>
        <taxon>metagenomes</taxon>
        <taxon>ecological metagenomes</taxon>
    </lineage>
</organism>
<evidence type="ECO:0000259" key="2">
    <source>
        <dbReference type="Pfam" id="PF00198"/>
    </source>
</evidence>
<dbReference type="InterPro" id="IPR045257">
    <property type="entry name" value="E2/Pdx1"/>
</dbReference>